<gene>
    <name evidence="2" type="ORF">SAMN02745857_02104</name>
</gene>
<keyword evidence="1" id="KW-0472">Membrane</keyword>
<sequence>MRKQQGVSFVGFIIIAMAFIFAALLVMKVFPAYVDYYSVKKAIDNVVRDENGSDAPAVRSAFDKQILISNIQDIGANDLRVQVIAGNTKVAVDYEKVVPLFGNVSLLFNFKYEKMGGGSK</sequence>
<feature type="transmembrane region" description="Helical" evidence="1">
    <location>
        <begin position="7"/>
        <end position="30"/>
    </location>
</feature>
<evidence type="ECO:0008006" key="4">
    <source>
        <dbReference type="Google" id="ProtNLM"/>
    </source>
</evidence>
<keyword evidence="1" id="KW-1133">Transmembrane helix</keyword>
<dbReference type="RefSeq" id="WP_084090758.1">
    <property type="nucleotide sequence ID" value="NZ_FWXD01000011.1"/>
</dbReference>
<keyword evidence="1" id="KW-0812">Transmembrane</keyword>
<organism evidence="2 3">
    <name type="scientific">Andreprevotia lacus DSM 23236</name>
    <dbReference type="NCBI Taxonomy" id="1121001"/>
    <lineage>
        <taxon>Bacteria</taxon>
        <taxon>Pseudomonadati</taxon>
        <taxon>Pseudomonadota</taxon>
        <taxon>Betaproteobacteria</taxon>
        <taxon>Neisseriales</taxon>
        <taxon>Chitinibacteraceae</taxon>
        <taxon>Andreprevotia</taxon>
    </lineage>
</organism>
<evidence type="ECO:0000313" key="3">
    <source>
        <dbReference type="Proteomes" id="UP000192761"/>
    </source>
</evidence>
<dbReference type="STRING" id="1121001.SAMN02745857_02104"/>
<reference evidence="2 3" key="1">
    <citation type="submission" date="2017-04" db="EMBL/GenBank/DDBJ databases">
        <authorList>
            <person name="Afonso C.L."/>
            <person name="Miller P.J."/>
            <person name="Scott M.A."/>
            <person name="Spackman E."/>
            <person name="Goraichik I."/>
            <person name="Dimitrov K.M."/>
            <person name="Suarez D.L."/>
            <person name="Swayne D.E."/>
        </authorList>
    </citation>
    <scope>NUCLEOTIDE SEQUENCE [LARGE SCALE GENOMIC DNA]</scope>
    <source>
        <strain evidence="2 3">DSM 23236</strain>
    </source>
</reference>
<dbReference type="OrthoDB" id="9133279at2"/>
<evidence type="ECO:0000256" key="1">
    <source>
        <dbReference type="SAM" id="Phobius"/>
    </source>
</evidence>
<dbReference type="InterPro" id="IPR032314">
    <property type="entry name" value="DUF4845"/>
</dbReference>
<evidence type="ECO:0000313" key="2">
    <source>
        <dbReference type="EMBL" id="SMC25294.1"/>
    </source>
</evidence>
<dbReference type="Pfam" id="PF16137">
    <property type="entry name" value="DUF4845"/>
    <property type="match status" value="1"/>
</dbReference>
<keyword evidence="3" id="KW-1185">Reference proteome</keyword>
<dbReference type="Proteomes" id="UP000192761">
    <property type="component" value="Unassembled WGS sequence"/>
</dbReference>
<accession>A0A1W1XN56</accession>
<protein>
    <recommendedName>
        <fullName evidence="4">DUF4845 domain-containing protein</fullName>
    </recommendedName>
</protein>
<dbReference type="EMBL" id="FWXD01000011">
    <property type="protein sequence ID" value="SMC25294.1"/>
    <property type="molecule type" value="Genomic_DNA"/>
</dbReference>
<dbReference type="AlphaFoldDB" id="A0A1W1XN56"/>
<proteinExistence type="predicted"/>
<name>A0A1W1XN56_9NEIS</name>